<organism evidence="1 2">
    <name type="scientific">Pristionchus fissidentatus</name>
    <dbReference type="NCBI Taxonomy" id="1538716"/>
    <lineage>
        <taxon>Eukaryota</taxon>
        <taxon>Metazoa</taxon>
        <taxon>Ecdysozoa</taxon>
        <taxon>Nematoda</taxon>
        <taxon>Chromadorea</taxon>
        <taxon>Rhabditida</taxon>
        <taxon>Rhabditina</taxon>
        <taxon>Diplogasteromorpha</taxon>
        <taxon>Diplogasteroidea</taxon>
        <taxon>Neodiplogasteridae</taxon>
        <taxon>Pristionchus</taxon>
    </lineage>
</organism>
<sequence length="275" mass="32056">KPFTDRVSFPISSLRRNCSRCFETHTTMKPIHIAILFYIHCVSLTTEIPASTTEVPTLDKEKLRKQIRENIPELCELYALEMSGQNIELDNEMRRLKPHLKDLMYDRSTLDEFMQAIEASNCTLFLSVFRPLAEAVKTRIAMVKTVAGREHINQALIILKNIIIEHSSNKPRNKSYLSTDRVAFSNLHDSFFALPQYVQVDIKRAFHNVFTVIKKADITLEKIIRYLESLEEYEQRKNAKIERTTEPSFFRNVPYFMTIANLSSFAFLKGEHNLY</sequence>
<feature type="non-terminal residue" evidence="1">
    <location>
        <position position="1"/>
    </location>
</feature>
<dbReference type="AlphaFoldDB" id="A0AAV5VEV2"/>
<reference evidence="1" key="1">
    <citation type="submission" date="2023-10" db="EMBL/GenBank/DDBJ databases">
        <title>Genome assembly of Pristionchus species.</title>
        <authorList>
            <person name="Yoshida K."/>
            <person name="Sommer R.J."/>
        </authorList>
    </citation>
    <scope>NUCLEOTIDE SEQUENCE</scope>
    <source>
        <strain evidence="1">RS5133</strain>
    </source>
</reference>
<evidence type="ECO:0000313" key="2">
    <source>
        <dbReference type="Proteomes" id="UP001432322"/>
    </source>
</evidence>
<accession>A0AAV5VEV2</accession>
<protein>
    <submittedName>
        <fullName evidence="1">Uncharacterized protein</fullName>
    </submittedName>
</protein>
<dbReference type="Proteomes" id="UP001432322">
    <property type="component" value="Unassembled WGS sequence"/>
</dbReference>
<evidence type="ECO:0000313" key="1">
    <source>
        <dbReference type="EMBL" id="GMT17226.1"/>
    </source>
</evidence>
<comment type="caution">
    <text evidence="1">The sequence shown here is derived from an EMBL/GenBank/DDBJ whole genome shotgun (WGS) entry which is preliminary data.</text>
</comment>
<gene>
    <name evidence="1" type="ORF">PFISCL1PPCAC_8523</name>
</gene>
<dbReference type="EMBL" id="BTSY01000003">
    <property type="protein sequence ID" value="GMT17226.1"/>
    <property type="molecule type" value="Genomic_DNA"/>
</dbReference>
<proteinExistence type="predicted"/>
<name>A0AAV5VEV2_9BILA</name>
<keyword evidence="2" id="KW-1185">Reference proteome</keyword>